<dbReference type="SMART" id="SM00044">
    <property type="entry name" value="CYCc"/>
    <property type="match status" value="1"/>
</dbReference>
<evidence type="ECO:0000256" key="1">
    <source>
        <dbReference type="ARBA" id="ARBA00004651"/>
    </source>
</evidence>
<accession>A0A0H2MTB9</accession>
<feature type="domain" description="2Fe-2S ferredoxin-type" evidence="6">
    <location>
        <begin position="250"/>
        <end position="343"/>
    </location>
</feature>
<feature type="transmembrane region" description="Helical" evidence="4">
    <location>
        <begin position="49"/>
        <end position="70"/>
    </location>
</feature>
<dbReference type="InterPro" id="IPR029787">
    <property type="entry name" value="Nucleotide_cyclase"/>
</dbReference>
<evidence type="ECO:0000256" key="4">
    <source>
        <dbReference type="SAM" id="Phobius"/>
    </source>
</evidence>
<dbReference type="PANTHER" id="PTHR43081:SF17">
    <property type="entry name" value="BLL5647 PROTEIN"/>
    <property type="match status" value="1"/>
</dbReference>
<comment type="caution">
    <text evidence="7">The sequence shown here is derived from an EMBL/GenBank/DDBJ whole genome shotgun (WGS) entry which is preliminary data.</text>
</comment>
<comment type="subcellular location">
    <subcellularLocation>
        <location evidence="1">Cell membrane</location>
        <topology evidence="1">Multi-pass membrane protein</topology>
    </subcellularLocation>
</comment>
<dbReference type="SUPFAM" id="SSF54292">
    <property type="entry name" value="2Fe-2S ferredoxin-like"/>
    <property type="match status" value="1"/>
</dbReference>
<sequence>MVRTIRLYGGLVLFVYILTHLLNHVLGLHSIEAMDEGRKAFLAMWRNPIGTPLLYLSLSSHMVLSLWGVYQRQHLHMKFWEMAQLLSGLLIPFLLILHILGTRFAHEIYGVDDNYVYVLYALVVHNIDAGYRQAILMVLGWVHGCVGIHYWLRYKPAYENYKSLALAFAVVIPALSMAGYYVASLEVMKLAADPQWLKSFFGGYNLPTAEEAQDIYRLETVIQFAFAGVISVVIIGRWVRYAIQRWQGTFKVTYPNGKAFRAIKGTSLLDVSHLNNMPHAAVCGGKGRCSTCRVRVGKGLDHLPESESEERKVLIRIGASDNMRLACQTYPITDVEVTPLLPAKSDLKAARREHSSISQGQEREIAILFADIRGFTTLSEKKLPYDVVFILNRYFEAMGTAVEESGGRLDKFIGDGVMALFGIDRGVETGCKNALRAARRMAEKLDELNAHLAHELPEPLRIGIGVHTGAVIVGELGWGQATSITAIGDAVNTASRLEGMTKELKSQLVVSQPLAKIAGIDLEDFPRQHIQVRGRQDGMDIWSLENAKDLPQI</sequence>
<dbReference type="EMBL" id="LAQL01000009">
    <property type="protein sequence ID" value="KLN59905.1"/>
    <property type="molecule type" value="Genomic_DNA"/>
</dbReference>
<dbReference type="RefSeq" id="WP_047764894.1">
    <property type="nucleotide sequence ID" value="NZ_LAQL01000009.1"/>
</dbReference>
<dbReference type="PROSITE" id="PS50125">
    <property type="entry name" value="GUANYLATE_CYCLASE_2"/>
    <property type="match status" value="1"/>
</dbReference>
<dbReference type="GO" id="GO:0004016">
    <property type="term" value="F:adenylate cyclase activity"/>
    <property type="evidence" value="ECO:0007669"/>
    <property type="project" value="UniProtKB-ARBA"/>
</dbReference>
<keyword evidence="8" id="KW-1185">Reference proteome</keyword>
<evidence type="ECO:0000256" key="2">
    <source>
        <dbReference type="ARBA" id="ARBA00022475"/>
    </source>
</evidence>
<organism evidence="7 8">
    <name type="scientific">Kiloniella spongiae</name>
    <dbReference type="NCBI Taxonomy" id="1489064"/>
    <lineage>
        <taxon>Bacteria</taxon>
        <taxon>Pseudomonadati</taxon>
        <taxon>Pseudomonadota</taxon>
        <taxon>Alphaproteobacteria</taxon>
        <taxon>Rhodospirillales</taxon>
        <taxon>Kiloniellaceae</taxon>
        <taxon>Kiloniella</taxon>
    </lineage>
</organism>
<dbReference type="AlphaFoldDB" id="A0A0H2MTB9"/>
<dbReference type="OrthoDB" id="9762462at2"/>
<keyword evidence="3 4" id="KW-0472">Membrane</keyword>
<dbReference type="SUPFAM" id="SSF55073">
    <property type="entry name" value="Nucleotide cyclase"/>
    <property type="match status" value="1"/>
</dbReference>
<dbReference type="GO" id="GO:0006171">
    <property type="term" value="P:cAMP biosynthetic process"/>
    <property type="evidence" value="ECO:0007669"/>
    <property type="project" value="TreeGrafter"/>
</dbReference>
<keyword evidence="2" id="KW-1003">Cell membrane</keyword>
<feature type="transmembrane region" description="Helical" evidence="4">
    <location>
        <begin position="164"/>
        <end position="183"/>
    </location>
</feature>
<dbReference type="PATRIC" id="fig|1489064.4.peg.4207"/>
<dbReference type="InterPro" id="IPR034804">
    <property type="entry name" value="SQR/QFR_C/D"/>
</dbReference>
<feature type="transmembrane region" description="Helical" evidence="4">
    <location>
        <begin position="7"/>
        <end position="29"/>
    </location>
</feature>
<dbReference type="GO" id="GO:0035556">
    <property type="term" value="P:intracellular signal transduction"/>
    <property type="evidence" value="ECO:0007669"/>
    <property type="project" value="InterPro"/>
</dbReference>
<dbReference type="InterPro" id="IPR001041">
    <property type="entry name" value="2Fe-2S_ferredoxin-type"/>
</dbReference>
<dbReference type="InterPro" id="IPR050697">
    <property type="entry name" value="Adenylyl/Guanylyl_Cyclase_3/4"/>
</dbReference>
<protein>
    <recommendedName>
        <fullName evidence="9">Guanylate cyclase</fullName>
    </recommendedName>
</protein>
<feature type="domain" description="Guanylate cyclase" evidence="5">
    <location>
        <begin position="366"/>
        <end position="498"/>
    </location>
</feature>
<evidence type="ECO:0000313" key="7">
    <source>
        <dbReference type="EMBL" id="KLN59905.1"/>
    </source>
</evidence>
<dbReference type="GO" id="GO:0005886">
    <property type="term" value="C:plasma membrane"/>
    <property type="evidence" value="ECO:0007669"/>
    <property type="project" value="UniProtKB-SubCell"/>
</dbReference>
<proteinExistence type="predicted"/>
<dbReference type="InterPro" id="IPR036010">
    <property type="entry name" value="2Fe-2S_ferredoxin-like_sf"/>
</dbReference>
<evidence type="ECO:0000313" key="8">
    <source>
        <dbReference type="Proteomes" id="UP000035444"/>
    </source>
</evidence>
<dbReference type="Proteomes" id="UP000035444">
    <property type="component" value="Unassembled WGS sequence"/>
</dbReference>
<dbReference type="SUPFAM" id="SSF81343">
    <property type="entry name" value="Fumarate reductase respiratory complex transmembrane subunits"/>
    <property type="match status" value="1"/>
</dbReference>
<feature type="transmembrane region" description="Helical" evidence="4">
    <location>
        <begin position="221"/>
        <end position="239"/>
    </location>
</feature>
<evidence type="ECO:0000256" key="3">
    <source>
        <dbReference type="ARBA" id="ARBA00023136"/>
    </source>
</evidence>
<dbReference type="CDD" id="cd00207">
    <property type="entry name" value="fer2"/>
    <property type="match status" value="1"/>
</dbReference>
<evidence type="ECO:0008006" key="9">
    <source>
        <dbReference type="Google" id="ProtNLM"/>
    </source>
</evidence>
<dbReference type="GO" id="GO:0051536">
    <property type="term" value="F:iron-sulfur cluster binding"/>
    <property type="evidence" value="ECO:0007669"/>
    <property type="project" value="InterPro"/>
</dbReference>
<keyword evidence="4" id="KW-1133">Transmembrane helix</keyword>
<dbReference type="InterPro" id="IPR012675">
    <property type="entry name" value="Beta-grasp_dom_sf"/>
</dbReference>
<dbReference type="Pfam" id="PF00211">
    <property type="entry name" value="Guanylate_cyc"/>
    <property type="match status" value="1"/>
</dbReference>
<name>A0A0H2MTB9_9PROT</name>
<evidence type="ECO:0000259" key="5">
    <source>
        <dbReference type="PROSITE" id="PS50125"/>
    </source>
</evidence>
<dbReference type="Gene3D" id="3.30.70.1230">
    <property type="entry name" value="Nucleotide cyclase"/>
    <property type="match status" value="1"/>
</dbReference>
<dbReference type="Gene3D" id="3.10.20.30">
    <property type="match status" value="1"/>
</dbReference>
<dbReference type="CDD" id="cd07302">
    <property type="entry name" value="CHD"/>
    <property type="match status" value="1"/>
</dbReference>
<dbReference type="PANTHER" id="PTHR43081">
    <property type="entry name" value="ADENYLATE CYCLASE, TERMINAL-DIFFERENTIATION SPECIFIC-RELATED"/>
    <property type="match status" value="1"/>
</dbReference>
<dbReference type="Pfam" id="PF00111">
    <property type="entry name" value="Fer2"/>
    <property type="match status" value="1"/>
</dbReference>
<feature type="transmembrane region" description="Helical" evidence="4">
    <location>
        <begin position="134"/>
        <end position="152"/>
    </location>
</feature>
<feature type="transmembrane region" description="Helical" evidence="4">
    <location>
        <begin position="82"/>
        <end position="101"/>
    </location>
</feature>
<dbReference type="InterPro" id="IPR001054">
    <property type="entry name" value="A/G_cyclase"/>
</dbReference>
<dbReference type="PROSITE" id="PS51085">
    <property type="entry name" value="2FE2S_FER_2"/>
    <property type="match status" value="1"/>
</dbReference>
<reference evidence="7 8" key="1">
    <citation type="submission" date="2015-03" db="EMBL/GenBank/DDBJ databases">
        <title>Genome Sequence of Kiloniella spongiae MEBiC09566, isolated from a marine sponge.</title>
        <authorList>
            <person name="Shao Z."/>
            <person name="Wang L."/>
            <person name="Li X."/>
        </authorList>
    </citation>
    <scope>NUCLEOTIDE SEQUENCE [LARGE SCALE GENOMIC DNA]</scope>
    <source>
        <strain evidence="7 8">MEBiC09566</strain>
    </source>
</reference>
<keyword evidence="4" id="KW-0812">Transmembrane</keyword>
<evidence type="ECO:0000259" key="6">
    <source>
        <dbReference type="PROSITE" id="PS51085"/>
    </source>
</evidence>
<gene>
    <name evidence="7" type="ORF">WH96_14305</name>
</gene>
<dbReference type="STRING" id="1489064.WH96_14305"/>